<reference evidence="1" key="1">
    <citation type="journal article" date="2015" name="Proc. Natl. Acad. Sci. U.S.A.">
        <title>Functional metagenomic discovery of bacterial effectors in the human microbiome and isolation of commendamide, a GPCR G2A/132 agonist.</title>
        <authorList>
            <person name="Cohen L.J."/>
            <person name="Kang H.S."/>
            <person name="Chu J."/>
            <person name="Huang Y.H."/>
            <person name="Gordon E.A."/>
            <person name="Reddy B.V."/>
            <person name="Ternei M.A."/>
            <person name="Craig J.W."/>
            <person name="Brady S.F."/>
        </authorList>
    </citation>
    <scope>NUCLEOTIDE SEQUENCE</scope>
</reference>
<sequence length="226" mass="26564">MGDFILRGWNWCRRFRHRCGYGVHSPSDFFFITFVIYERLPFYAYAPLHHLRRVVAFLPHYREKVDKFLFRLINHLRPSVVWEVGTGSGISTRYMAEANTGMQVYTFSEQSEDAVKRILSGKSSIDYLTGNCEADMDRLLKEGVKPEVVHIAHTSAYKEMFERLIPLADKHTCFIIGNPYATPEKKRWWKEVIADPRTGITFDLYDVGLVFFDKERVKEHRIVNFL</sequence>
<proteinExistence type="predicted"/>
<dbReference type="AlphaFoldDB" id="A0A0M3Q0R4"/>
<protein>
    <submittedName>
        <fullName evidence="1">Uncharacterized protein</fullName>
    </submittedName>
</protein>
<dbReference type="InterPro" id="IPR029063">
    <property type="entry name" value="SAM-dependent_MTases_sf"/>
</dbReference>
<name>A0A0M3Q0R4_9BACT</name>
<dbReference type="EMBL" id="KT336242">
    <property type="protein sequence ID" value="ALB75667.1"/>
    <property type="molecule type" value="Genomic_DNA"/>
</dbReference>
<evidence type="ECO:0000313" key="1">
    <source>
        <dbReference type="EMBL" id="ALB75667.1"/>
    </source>
</evidence>
<organism evidence="1">
    <name type="scientific">uncultured bacterium 2M03</name>
    <dbReference type="NCBI Taxonomy" id="1701359"/>
    <lineage>
        <taxon>Bacteria</taxon>
        <taxon>environmental samples</taxon>
    </lineage>
</organism>
<dbReference type="Gene3D" id="3.40.50.150">
    <property type="entry name" value="Vaccinia Virus protein VP39"/>
    <property type="match status" value="1"/>
</dbReference>
<accession>A0A0M3Q0R4</accession>
<dbReference type="SUPFAM" id="SSF53335">
    <property type="entry name" value="S-adenosyl-L-methionine-dependent methyltransferases"/>
    <property type="match status" value="1"/>
</dbReference>